<feature type="region of interest" description="Disordered" evidence="1">
    <location>
        <begin position="207"/>
        <end position="245"/>
    </location>
</feature>
<comment type="caution">
    <text evidence="4">The sequence shown here is derived from an EMBL/GenBank/DDBJ whole genome shotgun (WGS) entry which is preliminary data.</text>
</comment>
<evidence type="ECO:0000256" key="1">
    <source>
        <dbReference type="SAM" id="MobiDB-lite"/>
    </source>
</evidence>
<dbReference type="Proteomes" id="UP000749010">
    <property type="component" value="Unassembled WGS sequence"/>
</dbReference>
<evidence type="ECO:0000256" key="2">
    <source>
        <dbReference type="SAM" id="Phobius"/>
    </source>
</evidence>
<dbReference type="PROSITE" id="PS50835">
    <property type="entry name" value="IG_LIKE"/>
    <property type="match status" value="1"/>
</dbReference>
<evidence type="ECO:0000313" key="4">
    <source>
        <dbReference type="EMBL" id="NMQ29246.1"/>
    </source>
</evidence>
<feature type="transmembrane region" description="Helical" evidence="2">
    <location>
        <begin position="48"/>
        <end position="68"/>
    </location>
</feature>
<keyword evidence="2" id="KW-0472">Membrane</keyword>
<protein>
    <recommendedName>
        <fullName evidence="3">Ig-like domain-containing protein</fullName>
    </recommendedName>
</protein>
<reference evidence="4 5" key="1">
    <citation type="submission" date="2019-03" db="EMBL/GenBank/DDBJ databases">
        <title>Metabolic reconstructions from genomes of highly enriched 'Candidatus Accumulibacter' and 'Candidatus Competibacter' bioreactor populations.</title>
        <authorList>
            <person name="Annavajhala M.K."/>
            <person name="Welles L."/>
            <person name="Abbas B."/>
            <person name="Sorokin D."/>
            <person name="Park H."/>
            <person name="Van Loosdrecht M."/>
            <person name="Chandran K."/>
        </authorList>
    </citation>
    <scope>NUCLEOTIDE SEQUENCE [LARGE SCALE GENOMIC DNA]</scope>
    <source>
        <strain evidence="4 5">SBR_S</strain>
    </source>
</reference>
<dbReference type="InterPro" id="IPR007110">
    <property type="entry name" value="Ig-like_dom"/>
</dbReference>
<keyword evidence="2" id="KW-0812">Transmembrane</keyword>
<dbReference type="RefSeq" id="WP_169067693.1">
    <property type="nucleotide sequence ID" value="NZ_SPMY01000049.1"/>
</dbReference>
<feature type="domain" description="Ig-like" evidence="3">
    <location>
        <begin position="232"/>
        <end position="335"/>
    </location>
</feature>
<evidence type="ECO:0000313" key="5">
    <source>
        <dbReference type="Proteomes" id="UP000749010"/>
    </source>
</evidence>
<dbReference type="EMBL" id="SPMY01000049">
    <property type="protein sequence ID" value="NMQ29246.1"/>
    <property type="molecule type" value="Genomic_DNA"/>
</dbReference>
<proteinExistence type="predicted"/>
<evidence type="ECO:0000259" key="3">
    <source>
        <dbReference type="PROSITE" id="PS50835"/>
    </source>
</evidence>
<keyword evidence="2" id="KW-1133">Transmembrane helix</keyword>
<accession>A0ABX1TY95</accession>
<keyword evidence="5" id="KW-1185">Reference proteome</keyword>
<name>A0ABX1TY95_9PROT</name>
<feature type="compositionally biased region" description="Basic residues" evidence="1">
    <location>
        <begin position="209"/>
        <end position="218"/>
    </location>
</feature>
<sequence length="391" mass="43514">MLPWWLGSILAVVAYALLHRYASADLPIHAPAGQIGQMVVSQMAKALAFYAQFIVPLVFLAGAATSFCKRRKREDLFRVFWGCTAFPKCRGIRAIEPNFGKRQAFEPQAPGFVRRAPEKMARVASVAALHFAQKAWPRRLFCLPGEQQSSPGRFAAAKVEQQALRLRQCAPGRRRKGAGEERRGLPIEAGVSRGQFAGGCSRRQAAAAKRGRALRGHARSGLGFSPGQGEGPELTKMPKNGYRKPRQSAISRLHCQAASGLLGAATAHGFRWLEHGGVVRRAFCRAFAERSHECLRHEKTAKKLQKSCTKNTAVRYSCIRCSEFDQPIPIEESVTMNRIQKLFEQIAGVYQAETQRWAVAQEIFTAPRMDVSALQKPACWRRKARIYGARR</sequence>
<gene>
    <name evidence="4" type="ORF">E4Q23_16650</name>
</gene>
<organism evidence="4 5">
    <name type="scientific">Candidatus Accumulibacter phosphatis</name>
    <dbReference type="NCBI Taxonomy" id="327160"/>
    <lineage>
        <taxon>Bacteria</taxon>
        <taxon>Pseudomonadati</taxon>
        <taxon>Pseudomonadota</taxon>
        <taxon>Betaproteobacteria</taxon>
        <taxon>Candidatus Accumulibacter</taxon>
    </lineage>
</organism>